<dbReference type="Proteomes" id="UP001390339">
    <property type="component" value="Unassembled WGS sequence"/>
</dbReference>
<dbReference type="EMBL" id="JAPCWZ010000010">
    <property type="protein sequence ID" value="KAK8848516.1"/>
    <property type="molecule type" value="Genomic_DNA"/>
</dbReference>
<reference evidence="3 4" key="1">
    <citation type="journal article" date="2024" name="IMA Fungus">
        <title>Apiospora arundinis, a panoply of carbohydrate-active enzymes and secondary metabolites.</title>
        <authorList>
            <person name="Sorensen T."/>
            <person name="Petersen C."/>
            <person name="Muurmann A.T."/>
            <person name="Christiansen J.V."/>
            <person name="Brundto M.L."/>
            <person name="Overgaard C.K."/>
            <person name="Boysen A.T."/>
            <person name="Wollenberg R.D."/>
            <person name="Larsen T.O."/>
            <person name="Sorensen J.L."/>
            <person name="Nielsen K.L."/>
            <person name="Sondergaard T.E."/>
        </authorList>
    </citation>
    <scope>NUCLEOTIDE SEQUENCE [LARGE SCALE GENOMIC DNA]</scope>
    <source>
        <strain evidence="3 4">AAU 773</strain>
    </source>
</reference>
<keyword evidence="2" id="KW-0812">Transmembrane</keyword>
<evidence type="ECO:0000313" key="3">
    <source>
        <dbReference type="EMBL" id="KAK8848516.1"/>
    </source>
</evidence>
<evidence type="ECO:0000256" key="2">
    <source>
        <dbReference type="SAM" id="Phobius"/>
    </source>
</evidence>
<keyword evidence="4" id="KW-1185">Reference proteome</keyword>
<name>A0ABR2HK17_9PEZI</name>
<organism evidence="3 4">
    <name type="scientific">Apiospora arundinis</name>
    <dbReference type="NCBI Taxonomy" id="335852"/>
    <lineage>
        <taxon>Eukaryota</taxon>
        <taxon>Fungi</taxon>
        <taxon>Dikarya</taxon>
        <taxon>Ascomycota</taxon>
        <taxon>Pezizomycotina</taxon>
        <taxon>Sordariomycetes</taxon>
        <taxon>Xylariomycetidae</taxon>
        <taxon>Amphisphaeriales</taxon>
        <taxon>Apiosporaceae</taxon>
        <taxon>Apiospora</taxon>
    </lineage>
</organism>
<evidence type="ECO:0000313" key="4">
    <source>
        <dbReference type="Proteomes" id="UP001390339"/>
    </source>
</evidence>
<comment type="caution">
    <text evidence="3">The sequence shown here is derived from an EMBL/GenBank/DDBJ whole genome shotgun (WGS) entry which is preliminary data.</text>
</comment>
<protein>
    <submittedName>
        <fullName evidence="3">Uncharacterized protein</fullName>
    </submittedName>
</protein>
<feature type="compositionally biased region" description="Polar residues" evidence="1">
    <location>
        <begin position="175"/>
        <end position="187"/>
    </location>
</feature>
<accession>A0ABR2HK17</accession>
<feature type="transmembrane region" description="Helical" evidence="2">
    <location>
        <begin position="40"/>
        <end position="61"/>
    </location>
</feature>
<evidence type="ECO:0000256" key="1">
    <source>
        <dbReference type="SAM" id="MobiDB-lite"/>
    </source>
</evidence>
<feature type="transmembrane region" description="Helical" evidence="2">
    <location>
        <begin position="73"/>
        <end position="93"/>
    </location>
</feature>
<feature type="region of interest" description="Disordered" evidence="1">
    <location>
        <begin position="171"/>
        <end position="197"/>
    </location>
</feature>
<proteinExistence type="predicted"/>
<keyword evidence="2" id="KW-0472">Membrane</keyword>
<keyword evidence="2" id="KW-1133">Transmembrane helix</keyword>
<feature type="region of interest" description="Disordered" evidence="1">
    <location>
        <begin position="119"/>
        <end position="148"/>
    </location>
</feature>
<sequence length="197" mass="22337">MPQRDHHPPRRSTTRGFEVLALERIERRETRKACVYRHQASISFLFALAAQVQALASLIWVSVHRHYPVPIEVFLGCNIVYVVLFFVYIPFWLSSRYHAQFSHRDPSPRRYEFVGHHQAAADGADGGGGEPMPQPGTARGQQQQRQQPLHVGAVHKVEILANPLAGESTFVVHHTQPSDLEHQSQYSGLKVPKSKHE</sequence>
<feature type="compositionally biased region" description="Low complexity" evidence="1">
    <location>
        <begin position="135"/>
        <end position="148"/>
    </location>
</feature>
<gene>
    <name evidence="3" type="ORF">PGQ11_014996</name>
</gene>